<evidence type="ECO:0000313" key="3">
    <source>
        <dbReference type="EMBL" id="TCD29622.1"/>
    </source>
</evidence>
<name>A0A4R0Q8U1_9SPHI</name>
<dbReference type="Proteomes" id="UP000293925">
    <property type="component" value="Unassembled WGS sequence"/>
</dbReference>
<feature type="chain" id="PRO_5020456399" description="Putative amidase domain-containing protein" evidence="1">
    <location>
        <begin position="22"/>
        <end position="215"/>
    </location>
</feature>
<dbReference type="EMBL" id="SJSO01000001">
    <property type="protein sequence ID" value="TCD29622.1"/>
    <property type="molecule type" value="Genomic_DNA"/>
</dbReference>
<proteinExistence type="predicted"/>
<dbReference type="PROSITE" id="PS51257">
    <property type="entry name" value="PROKAR_LIPOPROTEIN"/>
    <property type="match status" value="1"/>
</dbReference>
<feature type="domain" description="Putative amidase" evidence="2">
    <location>
        <begin position="59"/>
        <end position="191"/>
    </location>
</feature>
<dbReference type="InterPro" id="IPR024301">
    <property type="entry name" value="Amidase_6"/>
</dbReference>
<evidence type="ECO:0000259" key="2">
    <source>
        <dbReference type="Pfam" id="PF12671"/>
    </source>
</evidence>
<sequence length="215" mass="24285">MRRIFFYMVSISICIFFASCAKRKTLKMEVDITDSLSSVKKMKTAIEVNYYESDRSTVKYKNPAAIAYAKKYAALSDNVCGIYNNNPSANLSDCAHFIAHCLKSGGIEIKAQQPNLKICTEGLCYRVQELTSALKKLSQQYSNVSEIEIEDAIIGDYGFFKIPIVRPTHAFMICQPAANTDDIKIYAHTANRSCTTPEPKWYQFFDVAYRITDGN</sequence>
<organism evidence="3 4">
    <name type="scientific">Pedobacter psychrodurus</name>
    <dbReference type="NCBI Taxonomy" id="2530456"/>
    <lineage>
        <taxon>Bacteria</taxon>
        <taxon>Pseudomonadati</taxon>
        <taxon>Bacteroidota</taxon>
        <taxon>Sphingobacteriia</taxon>
        <taxon>Sphingobacteriales</taxon>
        <taxon>Sphingobacteriaceae</taxon>
        <taxon>Pedobacter</taxon>
    </lineage>
</organism>
<dbReference type="AlphaFoldDB" id="A0A4R0Q8U1"/>
<keyword evidence="4" id="KW-1185">Reference proteome</keyword>
<dbReference type="RefSeq" id="WP_131526497.1">
    <property type="nucleotide sequence ID" value="NZ_SJSO01000001.1"/>
</dbReference>
<feature type="signal peptide" evidence="1">
    <location>
        <begin position="1"/>
        <end position="21"/>
    </location>
</feature>
<accession>A0A4R0Q8U1</accession>
<keyword evidence="1" id="KW-0732">Signal</keyword>
<comment type="caution">
    <text evidence="3">The sequence shown here is derived from an EMBL/GenBank/DDBJ whole genome shotgun (WGS) entry which is preliminary data.</text>
</comment>
<evidence type="ECO:0000256" key="1">
    <source>
        <dbReference type="SAM" id="SignalP"/>
    </source>
</evidence>
<dbReference type="Pfam" id="PF12671">
    <property type="entry name" value="Amidase_6"/>
    <property type="match status" value="1"/>
</dbReference>
<reference evidence="3 4" key="1">
    <citation type="submission" date="2019-02" db="EMBL/GenBank/DDBJ databases">
        <title>Pedobacter sp. RP-3-21 sp. nov., isolated from Arctic soil.</title>
        <authorList>
            <person name="Dahal R.H."/>
        </authorList>
    </citation>
    <scope>NUCLEOTIDE SEQUENCE [LARGE SCALE GENOMIC DNA]</scope>
    <source>
        <strain evidence="3 4">RP-3-21</strain>
    </source>
</reference>
<evidence type="ECO:0000313" key="4">
    <source>
        <dbReference type="Proteomes" id="UP000293925"/>
    </source>
</evidence>
<protein>
    <recommendedName>
        <fullName evidence="2">Putative amidase domain-containing protein</fullName>
    </recommendedName>
</protein>
<gene>
    <name evidence="3" type="ORF">EZ456_00985</name>
</gene>